<feature type="chain" id="PRO_5045138222" description="Quinohemoprotein amine dehydrogenase alpha subunit haem binding domain-containing protein" evidence="2">
    <location>
        <begin position="21"/>
        <end position="118"/>
    </location>
</feature>
<dbReference type="Gene3D" id="1.10.760.10">
    <property type="entry name" value="Cytochrome c-like domain"/>
    <property type="match status" value="1"/>
</dbReference>
<evidence type="ECO:0000256" key="2">
    <source>
        <dbReference type="SAM" id="SignalP"/>
    </source>
</evidence>
<dbReference type="EMBL" id="JBDIME010000007">
    <property type="protein sequence ID" value="MEN2790118.1"/>
    <property type="molecule type" value="Genomic_DNA"/>
</dbReference>
<feature type="signal peptide" evidence="2">
    <location>
        <begin position="1"/>
        <end position="20"/>
    </location>
</feature>
<keyword evidence="2" id="KW-0732">Signal</keyword>
<reference evidence="3 4" key="1">
    <citation type="submission" date="2024-05" db="EMBL/GenBank/DDBJ databases">
        <authorList>
            <person name="Liu Q."/>
            <person name="Xin Y.-H."/>
        </authorList>
    </citation>
    <scope>NUCLEOTIDE SEQUENCE [LARGE SCALE GENOMIC DNA]</scope>
    <source>
        <strain evidence="3 4">CGMCC 1.10181</strain>
    </source>
</reference>
<feature type="region of interest" description="Disordered" evidence="1">
    <location>
        <begin position="31"/>
        <end position="52"/>
    </location>
</feature>
<evidence type="ECO:0000313" key="4">
    <source>
        <dbReference type="Proteomes" id="UP001419910"/>
    </source>
</evidence>
<proteinExistence type="predicted"/>
<dbReference type="RefSeq" id="WP_343888621.1">
    <property type="nucleotide sequence ID" value="NZ_BAAAEH010000010.1"/>
</dbReference>
<comment type="caution">
    <text evidence="3">The sequence shown here is derived from an EMBL/GenBank/DDBJ whole genome shotgun (WGS) entry which is preliminary data.</text>
</comment>
<organism evidence="3 4">
    <name type="scientific">Sphingomonas oligophenolica</name>
    <dbReference type="NCBI Taxonomy" id="301154"/>
    <lineage>
        <taxon>Bacteria</taxon>
        <taxon>Pseudomonadati</taxon>
        <taxon>Pseudomonadota</taxon>
        <taxon>Alphaproteobacteria</taxon>
        <taxon>Sphingomonadales</taxon>
        <taxon>Sphingomonadaceae</taxon>
        <taxon>Sphingomonas</taxon>
    </lineage>
</organism>
<accession>A0ABU9Y2T0</accession>
<evidence type="ECO:0000313" key="3">
    <source>
        <dbReference type="EMBL" id="MEN2790118.1"/>
    </source>
</evidence>
<feature type="compositionally biased region" description="Low complexity" evidence="1">
    <location>
        <begin position="31"/>
        <end position="44"/>
    </location>
</feature>
<evidence type="ECO:0000256" key="1">
    <source>
        <dbReference type="SAM" id="MobiDB-lite"/>
    </source>
</evidence>
<gene>
    <name evidence="3" type="ORF">ABC974_10815</name>
</gene>
<evidence type="ECO:0008006" key="5">
    <source>
        <dbReference type="Google" id="ProtNLM"/>
    </source>
</evidence>
<dbReference type="SUPFAM" id="SSF46626">
    <property type="entry name" value="Cytochrome c"/>
    <property type="match status" value="1"/>
</dbReference>
<dbReference type="Proteomes" id="UP001419910">
    <property type="component" value="Unassembled WGS sequence"/>
</dbReference>
<protein>
    <recommendedName>
        <fullName evidence="5">Quinohemoprotein amine dehydrogenase alpha subunit haem binding domain-containing protein</fullName>
    </recommendedName>
</protein>
<name>A0ABU9Y2T0_9SPHN</name>
<keyword evidence="4" id="KW-1185">Reference proteome</keyword>
<dbReference type="InterPro" id="IPR036909">
    <property type="entry name" value="Cyt_c-like_dom_sf"/>
</dbReference>
<sequence length="118" mass="12293">MVEMLTIRRTATMVTGLAFALVATRALEAQTAPTTPAAPTAATQPAPPPGPGLTIINEKCSGCHTTASVFSQRRSPDDWAATVQLMVDRGADLSPDDENVVIGYLAENFTAPAKPAAK</sequence>